<evidence type="ECO:0000256" key="2">
    <source>
        <dbReference type="ARBA" id="ARBA00008814"/>
    </source>
</evidence>
<evidence type="ECO:0000256" key="1">
    <source>
        <dbReference type="ARBA" id="ARBA00004196"/>
    </source>
</evidence>
<evidence type="ECO:0000313" key="8">
    <source>
        <dbReference type="EMBL" id="NIC07064.1"/>
    </source>
</evidence>
<keyword evidence="4" id="KW-0406">Ion transport</keyword>
<keyword evidence="9" id="KW-1185">Reference proteome</keyword>
<gene>
    <name evidence="8" type="ORF">HBJ55_16660</name>
</gene>
<sequence length="292" mass="30929">MMVRKWWIPALSLALTTLPLATQAEAPGSKPTVASFDWGSVDTLEALGLEEQLVGLPHQSAPSYVAHLLQGRPDVGSLKEPDAGALADIAPDLILVTGRQGDAGLALDGVAEVMDVSLGEGEFLHAFSDRVLRLAERFDAVPRAEAALEELRIYIEEARGSLPQGASVLVVTHSDGNYSLRQEPVVSELLQLSAPTVPKGVETQERGSRTFIPLTPANMVRMNPDAVLVVDRSAAIGQVPLDVDALKRSLADEGGADIVVELLSPGLWYLSGAGLVSVRAQVDEVATALGRH</sequence>
<keyword evidence="5 6" id="KW-0732">Signal</keyword>
<evidence type="ECO:0000259" key="7">
    <source>
        <dbReference type="PROSITE" id="PS50983"/>
    </source>
</evidence>
<dbReference type="RefSeq" id="WP_167117490.1">
    <property type="nucleotide sequence ID" value="NZ_JAAQTO010000047.1"/>
</dbReference>
<dbReference type="Proteomes" id="UP001318321">
    <property type="component" value="Unassembled WGS sequence"/>
</dbReference>
<dbReference type="EMBL" id="JAAQTO010000047">
    <property type="protein sequence ID" value="NIC07064.1"/>
    <property type="molecule type" value="Genomic_DNA"/>
</dbReference>
<feature type="chain" id="PRO_5045578557" evidence="6">
    <location>
        <begin position="25"/>
        <end position="292"/>
    </location>
</feature>
<dbReference type="Pfam" id="PF01497">
    <property type="entry name" value="Peripla_BP_2"/>
    <property type="match status" value="1"/>
</dbReference>
<comment type="similarity">
    <text evidence="2">Belongs to the bacterial solute-binding protein 8 family.</text>
</comment>
<reference evidence="8 9" key="1">
    <citation type="submission" date="2020-03" db="EMBL/GenBank/DDBJ databases">
        <title>Identification of Halomonas strains.</title>
        <authorList>
            <person name="Xiao Z."/>
            <person name="Dong F."/>
            <person name="Wang Z."/>
            <person name="Zhao J.-Y."/>
        </authorList>
    </citation>
    <scope>NUCLEOTIDE SEQUENCE [LARGE SCALE GENOMIC DNA]</scope>
    <source>
        <strain evidence="8 9">DX6</strain>
    </source>
</reference>
<dbReference type="SUPFAM" id="SSF53807">
    <property type="entry name" value="Helical backbone' metal receptor"/>
    <property type="match status" value="1"/>
</dbReference>
<evidence type="ECO:0000256" key="6">
    <source>
        <dbReference type="SAM" id="SignalP"/>
    </source>
</evidence>
<dbReference type="Gene3D" id="3.40.50.1980">
    <property type="entry name" value="Nitrogenase molybdenum iron protein domain"/>
    <property type="match status" value="2"/>
</dbReference>
<accession>A0ABX0PVT9</accession>
<dbReference type="PANTHER" id="PTHR30532:SF1">
    <property type="entry name" value="IRON(3+)-HYDROXAMATE-BINDING PROTEIN FHUD"/>
    <property type="match status" value="1"/>
</dbReference>
<feature type="signal peptide" evidence="6">
    <location>
        <begin position="1"/>
        <end position="24"/>
    </location>
</feature>
<evidence type="ECO:0000256" key="5">
    <source>
        <dbReference type="ARBA" id="ARBA00022729"/>
    </source>
</evidence>
<proteinExistence type="inferred from homology"/>
<evidence type="ECO:0000256" key="4">
    <source>
        <dbReference type="ARBA" id="ARBA00022496"/>
    </source>
</evidence>
<comment type="caution">
    <text evidence="8">The sequence shown here is derived from an EMBL/GenBank/DDBJ whole genome shotgun (WGS) entry which is preliminary data.</text>
</comment>
<evidence type="ECO:0000313" key="9">
    <source>
        <dbReference type="Proteomes" id="UP001318321"/>
    </source>
</evidence>
<evidence type="ECO:0000256" key="3">
    <source>
        <dbReference type="ARBA" id="ARBA00022448"/>
    </source>
</evidence>
<keyword evidence="4" id="KW-0408">Iron</keyword>
<protein>
    <submittedName>
        <fullName evidence="8">ABC transporter substrate-binding protein</fullName>
    </submittedName>
</protein>
<comment type="subcellular location">
    <subcellularLocation>
        <location evidence="1">Cell envelope</location>
    </subcellularLocation>
</comment>
<dbReference type="InterPro" id="IPR002491">
    <property type="entry name" value="ABC_transptr_periplasmic_BD"/>
</dbReference>
<organism evidence="8 9">
    <name type="scientific">Billgrantia bachuensis</name>
    <dbReference type="NCBI Taxonomy" id="2717286"/>
    <lineage>
        <taxon>Bacteria</taxon>
        <taxon>Pseudomonadati</taxon>
        <taxon>Pseudomonadota</taxon>
        <taxon>Gammaproteobacteria</taxon>
        <taxon>Oceanospirillales</taxon>
        <taxon>Halomonadaceae</taxon>
        <taxon>Billgrantia</taxon>
    </lineage>
</organism>
<dbReference type="PANTHER" id="PTHR30532">
    <property type="entry name" value="IRON III DICITRATE-BINDING PERIPLASMIC PROTEIN"/>
    <property type="match status" value="1"/>
</dbReference>
<keyword evidence="3" id="KW-0813">Transport</keyword>
<keyword evidence="4" id="KW-0410">Iron transport</keyword>
<dbReference type="InterPro" id="IPR051313">
    <property type="entry name" value="Bact_iron-sidero_bind"/>
</dbReference>
<dbReference type="PROSITE" id="PS50983">
    <property type="entry name" value="FE_B12_PBP"/>
    <property type="match status" value="1"/>
</dbReference>
<name>A0ABX0PVT9_9GAMM</name>
<feature type="domain" description="Fe/B12 periplasmic-binding" evidence="7">
    <location>
        <begin position="32"/>
        <end position="292"/>
    </location>
</feature>